<dbReference type="PANTHER" id="PTHR10694:SF33">
    <property type="entry name" value="LYSINE-SPECIFIC DEMETHYLASE 5"/>
    <property type="match status" value="1"/>
</dbReference>
<dbReference type="STRING" id="5627.A0A1C7LZW7"/>
<dbReference type="InterPro" id="IPR019786">
    <property type="entry name" value="Zinc_finger_PHD-type_CS"/>
</dbReference>
<dbReference type="CDD" id="cd16100">
    <property type="entry name" value="ARID"/>
    <property type="match status" value="1"/>
</dbReference>
<organism evidence="10 11">
    <name type="scientific">Grifola frondosa</name>
    <name type="common">Maitake</name>
    <name type="synonym">Polyporus frondosus</name>
    <dbReference type="NCBI Taxonomy" id="5627"/>
    <lineage>
        <taxon>Eukaryota</taxon>
        <taxon>Fungi</taxon>
        <taxon>Dikarya</taxon>
        <taxon>Basidiomycota</taxon>
        <taxon>Agaricomycotina</taxon>
        <taxon>Agaricomycetes</taxon>
        <taxon>Polyporales</taxon>
        <taxon>Grifolaceae</taxon>
        <taxon>Grifola</taxon>
    </lineage>
</organism>
<dbReference type="SMART" id="SM01014">
    <property type="entry name" value="ARID"/>
    <property type="match status" value="1"/>
</dbReference>
<feature type="region of interest" description="Disordered" evidence="6">
    <location>
        <begin position="52"/>
        <end position="85"/>
    </location>
</feature>
<keyword evidence="3" id="KW-0862">Zinc</keyword>
<feature type="region of interest" description="Disordered" evidence="6">
    <location>
        <begin position="1"/>
        <end position="34"/>
    </location>
</feature>
<dbReference type="SMART" id="SM00249">
    <property type="entry name" value="PHD"/>
    <property type="match status" value="1"/>
</dbReference>
<evidence type="ECO:0000313" key="10">
    <source>
        <dbReference type="EMBL" id="OBZ70018.1"/>
    </source>
</evidence>
<evidence type="ECO:0000256" key="4">
    <source>
        <dbReference type="ARBA" id="ARBA00023004"/>
    </source>
</evidence>
<evidence type="ECO:0000256" key="5">
    <source>
        <dbReference type="PROSITE-ProRule" id="PRU00146"/>
    </source>
</evidence>
<dbReference type="GO" id="GO:0000785">
    <property type="term" value="C:chromatin"/>
    <property type="evidence" value="ECO:0007669"/>
    <property type="project" value="TreeGrafter"/>
</dbReference>
<dbReference type="Proteomes" id="UP000092993">
    <property type="component" value="Unassembled WGS sequence"/>
</dbReference>
<dbReference type="SMART" id="SM00501">
    <property type="entry name" value="BRIGHT"/>
    <property type="match status" value="1"/>
</dbReference>
<dbReference type="InterPro" id="IPR036431">
    <property type="entry name" value="ARID_dom_sf"/>
</dbReference>
<evidence type="ECO:0000256" key="1">
    <source>
        <dbReference type="ARBA" id="ARBA00022723"/>
    </source>
</evidence>
<dbReference type="AlphaFoldDB" id="A0A1C7LZW7"/>
<evidence type="ECO:0000313" key="11">
    <source>
        <dbReference type="Proteomes" id="UP000092993"/>
    </source>
</evidence>
<dbReference type="PANTHER" id="PTHR10694">
    <property type="entry name" value="LYSINE-SPECIFIC DEMETHYLASE"/>
    <property type="match status" value="1"/>
</dbReference>
<evidence type="ECO:0000259" key="7">
    <source>
        <dbReference type="PROSITE" id="PS50016"/>
    </source>
</evidence>
<dbReference type="FunFam" id="2.60.120.650:FF:000035">
    <property type="entry name" value="PHD transcription factor Rum1"/>
    <property type="match status" value="1"/>
</dbReference>
<reference evidence="10 11" key="1">
    <citation type="submission" date="2016-03" db="EMBL/GenBank/DDBJ databases">
        <title>Whole genome sequencing of Grifola frondosa 9006-11.</title>
        <authorList>
            <person name="Min B."/>
            <person name="Park H."/>
            <person name="Kim J.-G."/>
            <person name="Cho H."/>
            <person name="Oh Y.-L."/>
            <person name="Kong W.-S."/>
            <person name="Choi I.-G."/>
        </authorList>
    </citation>
    <scope>NUCLEOTIDE SEQUENCE [LARGE SCALE GENOMIC DNA]</scope>
    <source>
        <strain evidence="10 11">9006-11</strain>
    </source>
</reference>
<dbReference type="SUPFAM" id="SSF57903">
    <property type="entry name" value="FYVE/PHD zinc finger"/>
    <property type="match status" value="1"/>
</dbReference>
<keyword evidence="2 5" id="KW-0863">Zinc-finger</keyword>
<feature type="compositionally biased region" description="Basic and acidic residues" evidence="6">
    <location>
        <begin position="353"/>
        <end position="367"/>
    </location>
</feature>
<dbReference type="PROSITE" id="PS01359">
    <property type="entry name" value="ZF_PHD_1"/>
    <property type="match status" value="1"/>
</dbReference>
<proteinExistence type="predicted"/>
<evidence type="ECO:0000256" key="6">
    <source>
        <dbReference type="SAM" id="MobiDB-lite"/>
    </source>
</evidence>
<sequence length="599" mass="65994">MHGSPTPRGSPVRRGRSPRTSAHNSPSSPADFSNRLAATFTSCLTIAVEGAIPIDRPEPPPPGALPDISSLHLGNDSKRAPRKSKTEALAALHSHALTALGEENLNSSINEEVGVRIQLRDGPPISVSPTLDLTTVKTPNPRIAPVKPSPRPFGLTDCPTFYPTPEQFKDPMAYIKSISDNARSYGMCKIVPPMGWSMPFVTDTERFRFKTRLQRLNSIEASSRAKVNFLEQLYRFHKQQGNPRVSVPTINHKPLDLWLLRKEVHKLGGYEAVTRGKKWADLGRLLGYGGIPGLSTQMKNSYTRVILPYEHFCERSAGKFSRLSTASASGDNSPPSSPLTVTSSPLSEPPDESDYKDLHGGKADMSRPRRSTRHSSQEQLSPARKASTSNVLGYSPILTDPSLASKDNQTPAEPHCEVCQKKDRGEEMLLCDGCDCGFHMFCLDPPLTSIPKGQWFCHTCLFGTGGDFGFDEGQEHSLSSFQARDLEFRKLWFKSHPPSSATENESVKDLMNDPTVNRFGDVIVTETDVENEFWRLVQSPNETVEVEYGADVHSTTHGSGMPTLETHPLDPYSKDPWNLNNVPILPESPSATLSPIFQA</sequence>
<feature type="domain" description="JmjN" evidence="9">
    <location>
        <begin position="158"/>
        <end position="199"/>
    </location>
</feature>
<evidence type="ECO:0000259" key="9">
    <source>
        <dbReference type="PROSITE" id="PS51183"/>
    </source>
</evidence>
<dbReference type="Gene3D" id="2.60.120.650">
    <property type="entry name" value="Cupin"/>
    <property type="match status" value="1"/>
</dbReference>
<dbReference type="GO" id="GO:0008168">
    <property type="term" value="F:methyltransferase activity"/>
    <property type="evidence" value="ECO:0007669"/>
    <property type="project" value="UniProtKB-KW"/>
</dbReference>
<dbReference type="GO" id="GO:0032259">
    <property type="term" value="P:methylation"/>
    <property type="evidence" value="ECO:0007669"/>
    <property type="project" value="UniProtKB-KW"/>
</dbReference>
<feature type="compositionally biased region" description="Low complexity" evidence="6">
    <location>
        <begin position="1"/>
        <end position="10"/>
    </location>
</feature>
<dbReference type="Gene3D" id="3.30.40.10">
    <property type="entry name" value="Zinc/RING finger domain, C3HC4 (zinc finger)"/>
    <property type="match status" value="1"/>
</dbReference>
<dbReference type="PROSITE" id="PS51011">
    <property type="entry name" value="ARID"/>
    <property type="match status" value="1"/>
</dbReference>
<dbReference type="InterPro" id="IPR003349">
    <property type="entry name" value="JmjN"/>
</dbReference>
<dbReference type="GO" id="GO:0006355">
    <property type="term" value="P:regulation of DNA-templated transcription"/>
    <property type="evidence" value="ECO:0007669"/>
    <property type="project" value="TreeGrafter"/>
</dbReference>
<dbReference type="Pfam" id="PF00628">
    <property type="entry name" value="PHD"/>
    <property type="match status" value="1"/>
</dbReference>
<dbReference type="InterPro" id="IPR001965">
    <property type="entry name" value="Znf_PHD"/>
</dbReference>
<evidence type="ECO:0000256" key="3">
    <source>
        <dbReference type="ARBA" id="ARBA00022833"/>
    </source>
</evidence>
<dbReference type="SMART" id="SM00545">
    <property type="entry name" value="JmjN"/>
    <property type="match status" value="1"/>
</dbReference>
<dbReference type="EMBL" id="LUGG01000014">
    <property type="protein sequence ID" value="OBZ70018.1"/>
    <property type="molecule type" value="Genomic_DNA"/>
</dbReference>
<evidence type="ECO:0000259" key="8">
    <source>
        <dbReference type="PROSITE" id="PS51011"/>
    </source>
</evidence>
<dbReference type="Pfam" id="PF02375">
    <property type="entry name" value="JmjN"/>
    <property type="match status" value="1"/>
</dbReference>
<feature type="domain" description="PHD-type" evidence="7">
    <location>
        <begin position="413"/>
        <end position="463"/>
    </location>
</feature>
<feature type="domain" description="ARID" evidence="8">
    <location>
        <begin position="223"/>
        <end position="314"/>
    </location>
</feature>
<dbReference type="FunFam" id="1.10.150.60:FF:000016">
    <property type="entry name" value="Putative Lysine-specific demethylase 5B"/>
    <property type="match status" value="1"/>
</dbReference>
<dbReference type="PROSITE" id="PS51183">
    <property type="entry name" value="JMJN"/>
    <property type="match status" value="1"/>
</dbReference>
<feature type="compositionally biased region" description="Polar residues" evidence="6">
    <location>
        <begin position="22"/>
        <end position="31"/>
    </location>
</feature>
<dbReference type="InterPro" id="IPR019787">
    <property type="entry name" value="Znf_PHD-finger"/>
</dbReference>
<dbReference type="GO" id="GO:0008270">
    <property type="term" value="F:zinc ion binding"/>
    <property type="evidence" value="ECO:0007669"/>
    <property type="project" value="UniProtKB-KW"/>
</dbReference>
<dbReference type="Pfam" id="PF01388">
    <property type="entry name" value="ARID"/>
    <property type="match status" value="1"/>
</dbReference>
<dbReference type="GO" id="GO:0003677">
    <property type="term" value="F:DNA binding"/>
    <property type="evidence" value="ECO:0007669"/>
    <property type="project" value="InterPro"/>
</dbReference>
<dbReference type="SUPFAM" id="SSF46774">
    <property type="entry name" value="ARID-like"/>
    <property type="match status" value="1"/>
</dbReference>
<keyword evidence="10" id="KW-0489">Methyltransferase</keyword>
<dbReference type="PROSITE" id="PS50016">
    <property type="entry name" value="ZF_PHD_2"/>
    <property type="match status" value="1"/>
</dbReference>
<dbReference type="OrthoDB" id="1678912at2759"/>
<keyword evidence="1" id="KW-0479">Metal-binding</keyword>
<protein>
    <submittedName>
        <fullName evidence="10">Lysine-specific demethylase lid</fullName>
    </submittedName>
</protein>
<gene>
    <name evidence="10" type="primary">lid</name>
    <name evidence="10" type="ORF">A0H81_09728</name>
</gene>
<dbReference type="GO" id="GO:0034647">
    <property type="term" value="F:histone H3K4me/H3K4me2/H3K4me3 demethylase activity"/>
    <property type="evidence" value="ECO:0007669"/>
    <property type="project" value="TreeGrafter"/>
</dbReference>
<dbReference type="InterPro" id="IPR011011">
    <property type="entry name" value="Znf_FYVE_PHD"/>
</dbReference>
<dbReference type="InterPro" id="IPR001606">
    <property type="entry name" value="ARID_dom"/>
</dbReference>
<keyword evidence="11" id="KW-1185">Reference proteome</keyword>
<name>A0A1C7LZW7_GRIFR</name>
<feature type="region of interest" description="Disordered" evidence="6">
    <location>
        <begin position="324"/>
        <end position="393"/>
    </location>
</feature>
<evidence type="ECO:0000256" key="2">
    <source>
        <dbReference type="ARBA" id="ARBA00022771"/>
    </source>
</evidence>
<dbReference type="Gene3D" id="1.10.150.60">
    <property type="entry name" value="ARID DNA-binding domain"/>
    <property type="match status" value="1"/>
</dbReference>
<accession>A0A1C7LZW7</accession>
<keyword evidence="4" id="KW-0408">Iron</keyword>
<keyword evidence="10" id="KW-0808">Transferase</keyword>
<dbReference type="GO" id="GO:0005634">
    <property type="term" value="C:nucleus"/>
    <property type="evidence" value="ECO:0007669"/>
    <property type="project" value="TreeGrafter"/>
</dbReference>
<comment type="caution">
    <text evidence="10">The sequence shown here is derived from an EMBL/GenBank/DDBJ whole genome shotgun (WGS) entry which is preliminary data.</text>
</comment>
<dbReference type="InterPro" id="IPR013083">
    <property type="entry name" value="Znf_RING/FYVE/PHD"/>
</dbReference>